<dbReference type="GO" id="GO:0008168">
    <property type="term" value="F:methyltransferase activity"/>
    <property type="evidence" value="ECO:0007669"/>
    <property type="project" value="UniProtKB-KW"/>
</dbReference>
<protein>
    <submittedName>
        <fullName evidence="3">Class I SAM-dependent methyltransferase</fullName>
    </submittedName>
</protein>
<accession>A0ABT1PNN1</accession>
<organism evidence="3 4">
    <name type="scientific">Streptantibioticus rubrisoli</name>
    <dbReference type="NCBI Taxonomy" id="1387313"/>
    <lineage>
        <taxon>Bacteria</taxon>
        <taxon>Bacillati</taxon>
        <taxon>Actinomycetota</taxon>
        <taxon>Actinomycetes</taxon>
        <taxon>Kitasatosporales</taxon>
        <taxon>Streptomycetaceae</taxon>
        <taxon>Streptantibioticus</taxon>
    </lineage>
</organism>
<dbReference type="Gene3D" id="3.40.50.150">
    <property type="entry name" value="Vaccinia Virus protein VP39"/>
    <property type="match status" value="1"/>
</dbReference>
<name>A0ABT1PNN1_9ACTN</name>
<keyword evidence="2" id="KW-0808">Transferase</keyword>
<keyword evidence="4" id="KW-1185">Reference proteome</keyword>
<dbReference type="Pfam" id="PF13578">
    <property type="entry name" value="Methyltransf_24"/>
    <property type="match status" value="1"/>
</dbReference>
<dbReference type="SUPFAM" id="SSF53335">
    <property type="entry name" value="S-adenosyl-L-methionine-dependent methyltransferases"/>
    <property type="match status" value="1"/>
</dbReference>
<evidence type="ECO:0000256" key="2">
    <source>
        <dbReference type="ARBA" id="ARBA00022679"/>
    </source>
</evidence>
<reference evidence="3 4" key="1">
    <citation type="submission" date="2022-06" db="EMBL/GenBank/DDBJ databases">
        <title>Draft genome sequence of type strain Streptomyces rubrisoli DSM 42083.</title>
        <authorList>
            <person name="Duangmal K."/>
            <person name="Klaysubun C."/>
        </authorList>
    </citation>
    <scope>NUCLEOTIDE SEQUENCE [LARGE SCALE GENOMIC DNA]</scope>
    <source>
        <strain evidence="3 4">DSM 42083</strain>
    </source>
</reference>
<dbReference type="EMBL" id="JANFNH010000065">
    <property type="protein sequence ID" value="MCQ4046396.1"/>
    <property type="molecule type" value="Genomic_DNA"/>
</dbReference>
<dbReference type="PANTHER" id="PTHR40048">
    <property type="entry name" value="RHAMNOSYL O-METHYLTRANSFERASE"/>
    <property type="match status" value="1"/>
</dbReference>
<keyword evidence="1 3" id="KW-0489">Methyltransferase</keyword>
<sequence>MTPAQPQATPHPLPETVAAFEAAKGFMPLDEGLALYAAAAQAAPLGLPLLEIGTYCGRSTILLAAVARDAGLTAVTVDHHRGSEEQQPGWEYHDAELVDAEVKAMDTLPTFRRTLHTAGLEEHVVAVVGRSPRVAALWQAPLGLVFIDGGHTDEHANADYEGWAPHVAHGGLLVIHDVFPDPADGGQAPYRIYQRALGSGAFTEVSVTGSLRVLRRTGTGR</sequence>
<dbReference type="RefSeq" id="WP_255932659.1">
    <property type="nucleotide sequence ID" value="NZ_JANFNH010000065.1"/>
</dbReference>
<dbReference type="Proteomes" id="UP001206206">
    <property type="component" value="Unassembled WGS sequence"/>
</dbReference>
<evidence type="ECO:0000313" key="3">
    <source>
        <dbReference type="EMBL" id="MCQ4046396.1"/>
    </source>
</evidence>
<evidence type="ECO:0000256" key="1">
    <source>
        <dbReference type="ARBA" id="ARBA00022603"/>
    </source>
</evidence>
<gene>
    <name evidence="3" type="ORF">NON19_31185</name>
</gene>
<dbReference type="PANTHER" id="PTHR40048:SF1">
    <property type="entry name" value="RHAMNOSYL O-METHYLTRANSFERASE"/>
    <property type="match status" value="1"/>
</dbReference>
<dbReference type="InterPro" id="IPR029063">
    <property type="entry name" value="SAM-dependent_MTases_sf"/>
</dbReference>
<proteinExistence type="predicted"/>
<comment type="caution">
    <text evidence="3">The sequence shown here is derived from an EMBL/GenBank/DDBJ whole genome shotgun (WGS) entry which is preliminary data.</text>
</comment>
<evidence type="ECO:0000313" key="4">
    <source>
        <dbReference type="Proteomes" id="UP001206206"/>
    </source>
</evidence>
<dbReference type="GO" id="GO:0032259">
    <property type="term" value="P:methylation"/>
    <property type="evidence" value="ECO:0007669"/>
    <property type="project" value="UniProtKB-KW"/>
</dbReference>